<evidence type="ECO:0008006" key="6">
    <source>
        <dbReference type="Google" id="ProtNLM"/>
    </source>
</evidence>
<proteinExistence type="predicted"/>
<dbReference type="GO" id="GO:0008107">
    <property type="term" value="F:galactoside 2-alpha-L-fucosyltransferase activity"/>
    <property type="evidence" value="ECO:0007669"/>
    <property type="project" value="InterPro"/>
</dbReference>
<name>A0A6C0JQ54_9ZZZZ</name>
<dbReference type="SUPFAM" id="SSF53448">
    <property type="entry name" value="Nucleotide-diphospho-sugar transferases"/>
    <property type="match status" value="1"/>
</dbReference>
<dbReference type="CDD" id="cd11301">
    <property type="entry name" value="Fut1_Fut2_like"/>
    <property type="match status" value="1"/>
</dbReference>
<organism evidence="5">
    <name type="scientific">viral metagenome</name>
    <dbReference type="NCBI Taxonomy" id="1070528"/>
    <lineage>
        <taxon>unclassified sequences</taxon>
        <taxon>metagenomes</taxon>
        <taxon>organismal metagenomes</taxon>
    </lineage>
</organism>
<keyword evidence="4" id="KW-0472">Membrane</keyword>
<evidence type="ECO:0000256" key="2">
    <source>
        <dbReference type="ARBA" id="ARBA00022676"/>
    </source>
</evidence>
<dbReference type="Gene3D" id="3.40.50.11350">
    <property type="match status" value="1"/>
</dbReference>
<dbReference type="AlphaFoldDB" id="A0A6C0JQ54"/>
<sequence>MLNTFSINYYLFYDVFLKNGDIYAIGPYYPKIQFPTQYPVLTYGNNSIRGEFIPDRDRHTMLYKFTIPNGSLVNNNITITYCHMSMSVVLEPEKTVQKHILSVSSVIKNEQDHIEQWLDYHIDRGVDHFYLYDNNSDDKDKLKEVLEPYNKRGYISLIDWSFPFKVYIPVVFPIPLDSLYFCQVVALNHCIHKYGNETRWLINMDPDEYMVPKNVNNIQTILHEFTENDICGLYLYDYVFGPNNNTEEKNTVKRFINRKANASPWLCGGKVITKPVNVTFGEVHVVTDGNNKQLIKVSPTVLSINHYHFNKDRDYRFSVNETYPVVDTKAVELITKQHVITIEGFGTWARLGNQMFQYAYLRSIAIKHNCQIKLHRLASPFGYPRAQLFDAFDIKIDVLDEMKMKKITETSMTVNEALHADNIDVNENIMFAGYFQSEKYFKSCADVIRKDFTFTEPIRFKCDPFIQNIRSTHKHVVAMHVRRSDNLDDGSPTILISDDFRDKAVEYMSNKLGEYHLIIFTDDKKWCKENLKYPNQTLSEGFSDLEDMYLMSLCDHFIIGSSSFSWWSAWLSTSKNKIIVIPDKWFKPMLAYGKPLCDQEEDLIPDTWIRLS</sequence>
<dbReference type="EMBL" id="MN740668">
    <property type="protein sequence ID" value="QHU06830.1"/>
    <property type="molecule type" value="Genomic_DNA"/>
</dbReference>
<dbReference type="GO" id="GO:0005975">
    <property type="term" value="P:carbohydrate metabolic process"/>
    <property type="evidence" value="ECO:0007669"/>
    <property type="project" value="InterPro"/>
</dbReference>
<dbReference type="Pfam" id="PF01531">
    <property type="entry name" value="Glyco_transf_11"/>
    <property type="match status" value="1"/>
</dbReference>
<dbReference type="PANTHER" id="PTHR11927">
    <property type="entry name" value="GALACTOSIDE 2-L-FUCOSYLTRANSFERASE"/>
    <property type="match status" value="1"/>
</dbReference>
<reference evidence="5" key="1">
    <citation type="journal article" date="2020" name="Nature">
        <title>Giant virus diversity and host interactions through global metagenomics.</title>
        <authorList>
            <person name="Schulz F."/>
            <person name="Roux S."/>
            <person name="Paez-Espino D."/>
            <person name="Jungbluth S."/>
            <person name="Walsh D.A."/>
            <person name="Denef V.J."/>
            <person name="McMahon K.D."/>
            <person name="Konstantinidis K.T."/>
            <person name="Eloe-Fadrosh E.A."/>
            <person name="Kyrpides N.C."/>
            <person name="Woyke T."/>
        </authorList>
    </citation>
    <scope>NUCLEOTIDE SEQUENCE</scope>
    <source>
        <strain evidence="5">GVMAG-S-1038524-41</strain>
    </source>
</reference>
<dbReference type="PANTHER" id="PTHR11927:SF9">
    <property type="entry name" value="L-FUCOSYLTRANSFERASE"/>
    <property type="match status" value="1"/>
</dbReference>
<accession>A0A6C0JQ54</accession>
<dbReference type="InterPro" id="IPR029044">
    <property type="entry name" value="Nucleotide-diphossugar_trans"/>
</dbReference>
<dbReference type="InterPro" id="IPR002516">
    <property type="entry name" value="Glyco_trans_11"/>
</dbReference>
<dbReference type="Pfam" id="PF01697">
    <property type="entry name" value="Glyco_transf_92"/>
    <property type="match status" value="1"/>
</dbReference>
<comment type="subcellular location">
    <subcellularLocation>
        <location evidence="1">Membrane</location>
    </subcellularLocation>
</comment>
<evidence type="ECO:0000256" key="1">
    <source>
        <dbReference type="ARBA" id="ARBA00004370"/>
    </source>
</evidence>
<evidence type="ECO:0000256" key="3">
    <source>
        <dbReference type="ARBA" id="ARBA00022679"/>
    </source>
</evidence>
<dbReference type="GO" id="GO:0016020">
    <property type="term" value="C:membrane"/>
    <property type="evidence" value="ECO:0007669"/>
    <property type="project" value="UniProtKB-SubCell"/>
</dbReference>
<keyword evidence="2" id="KW-0328">Glycosyltransferase</keyword>
<evidence type="ECO:0000256" key="4">
    <source>
        <dbReference type="ARBA" id="ARBA00023136"/>
    </source>
</evidence>
<dbReference type="InterPro" id="IPR008166">
    <property type="entry name" value="Glyco_transf_92"/>
</dbReference>
<keyword evidence="3" id="KW-0808">Transferase</keyword>
<evidence type="ECO:0000313" key="5">
    <source>
        <dbReference type="EMBL" id="QHU06830.1"/>
    </source>
</evidence>
<protein>
    <recommendedName>
        <fullName evidence="6">Glycosyltransferase family 11</fullName>
    </recommendedName>
</protein>